<evidence type="ECO:0000313" key="2">
    <source>
        <dbReference type="EMBL" id="RXK54684.1"/>
    </source>
</evidence>
<proteinExistence type="predicted"/>
<dbReference type="Proteomes" id="UP000290218">
    <property type="component" value="Unassembled WGS sequence"/>
</dbReference>
<evidence type="ECO:0000313" key="3">
    <source>
        <dbReference type="Proteomes" id="UP000290218"/>
    </source>
</evidence>
<dbReference type="EMBL" id="SDHX01000001">
    <property type="protein sequence ID" value="RXK54684.1"/>
    <property type="molecule type" value="Genomic_DNA"/>
</dbReference>
<feature type="chain" id="PRO_5020297884" evidence="1">
    <location>
        <begin position="22"/>
        <end position="121"/>
    </location>
</feature>
<comment type="caution">
    <text evidence="2">The sequence shown here is derived from an EMBL/GenBank/DDBJ whole genome shotgun (WGS) entry which is preliminary data.</text>
</comment>
<protein>
    <submittedName>
        <fullName evidence="2">Uncharacterized protein</fullName>
    </submittedName>
</protein>
<reference evidence="2 3" key="1">
    <citation type="submission" date="2019-01" db="EMBL/GenBank/DDBJ databases">
        <title>Lacunisphaera sp. strain TWA-58.</title>
        <authorList>
            <person name="Chen W.-M."/>
        </authorList>
    </citation>
    <scope>NUCLEOTIDE SEQUENCE [LARGE SCALE GENOMIC DNA]</scope>
    <source>
        <strain evidence="2 3">TWA-58</strain>
    </source>
</reference>
<dbReference type="OrthoDB" id="9859688at2"/>
<organism evidence="2 3">
    <name type="scientific">Oleiharenicola lentus</name>
    <dbReference type="NCBI Taxonomy" id="2508720"/>
    <lineage>
        <taxon>Bacteria</taxon>
        <taxon>Pseudomonadati</taxon>
        <taxon>Verrucomicrobiota</taxon>
        <taxon>Opitutia</taxon>
        <taxon>Opitutales</taxon>
        <taxon>Opitutaceae</taxon>
        <taxon>Oleiharenicola</taxon>
    </lineage>
</organism>
<keyword evidence="3" id="KW-1185">Reference proteome</keyword>
<feature type="signal peptide" evidence="1">
    <location>
        <begin position="1"/>
        <end position="21"/>
    </location>
</feature>
<accession>A0A4Q1C721</accession>
<sequence length="121" mass="12649">MKRLVWILVAVFCAALAQVQAVDLPVLAGGECCCCEDQARACGMPDCAPAPAAAQGLLQLPVAAAQRSEARKLTPAPKARFETFYVRVDSLPAKSPAGSVSHRGTPAASVPLFKAHCSFLI</sequence>
<keyword evidence="1" id="KW-0732">Signal</keyword>
<dbReference type="RefSeq" id="WP_129046048.1">
    <property type="nucleotide sequence ID" value="NZ_SDHX01000001.1"/>
</dbReference>
<name>A0A4Q1C721_9BACT</name>
<evidence type="ECO:0000256" key="1">
    <source>
        <dbReference type="SAM" id="SignalP"/>
    </source>
</evidence>
<dbReference type="AlphaFoldDB" id="A0A4Q1C721"/>
<gene>
    <name evidence="2" type="ORF">ESB00_01955</name>
</gene>